<keyword evidence="1" id="KW-0812">Transmembrane</keyword>
<accession>L1Q7B6</accession>
<keyword evidence="1" id="KW-0472">Membrane</keyword>
<organism evidence="2 3">
    <name type="scientific">Clostridium celatum DSM 1785</name>
    <dbReference type="NCBI Taxonomy" id="545697"/>
    <lineage>
        <taxon>Bacteria</taxon>
        <taxon>Bacillati</taxon>
        <taxon>Bacillota</taxon>
        <taxon>Clostridia</taxon>
        <taxon>Eubacteriales</taxon>
        <taxon>Clostridiaceae</taxon>
        <taxon>Clostridium</taxon>
    </lineage>
</organism>
<dbReference type="STRING" id="545697.HMPREF0216_02877"/>
<dbReference type="EMBL" id="AMEZ01000093">
    <property type="protein sequence ID" value="EKY23864.1"/>
    <property type="molecule type" value="Genomic_DNA"/>
</dbReference>
<evidence type="ECO:0000256" key="1">
    <source>
        <dbReference type="SAM" id="Phobius"/>
    </source>
</evidence>
<protein>
    <submittedName>
        <fullName evidence="2">Uncharacterized protein</fullName>
    </submittedName>
</protein>
<evidence type="ECO:0000313" key="3">
    <source>
        <dbReference type="Proteomes" id="UP000010420"/>
    </source>
</evidence>
<dbReference type="AlphaFoldDB" id="L1Q7B6"/>
<dbReference type="HOGENOM" id="CLU_3060130_0_0_9"/>
<sequence>MIFNLIIFILIVILLALVTTLFTISCIIIYFYNTLEETNNLHIELNKDTINKE</sequence>
<comment type="caution">
    <text evidence="2">The sequence shown here is derived from an EMBL/GenBank/DDBJ whole genome shotgun (WGS) entry which is preliminary data.</text>
</comment>
<keyword evidence="3" id="KW-1185">Reference proteome</keyword>
<dbReference type="Proteomes" id="UP000010420">
    <property type="component" value="Unassembled WGS sequence"/>
</dbReference>
<feature type="transmembrane region" description="Helical" evidence="1">
    <location>
        <begin position="6"/>
        <end position="32"/>
    </location>
</feature>
<evidence type="ECO:0000313" key="2">
    <source>
        <dbReference type="EMBL" id="EKY23864.1"/>
    </source>
</evidence>
<proteinExistence type="predicted"/>
<keyword evidence="1" id="KW-1133">Transmembrane helix</keyword>
<name>L1Q7B6_9CLOT</name>
<reference evidence="2 3" key="1">
    <citation type="submission" date="2012-05" db="EMBL/GenBank/DDBJ databases">
        <authorList>
            <person name="Weinstock G."/>
            <person name="Sodergren E."/>
            <person name="Lobos E.A."/>
            <person name="Fulton L."/>
            <person name="Fulton R."/>
            <person name="Courtney L."/>
            <person name="Fronick C."/>
            <person name="O'Laughlin M."/>
            <person name="Godfrey J."/>
            <person name="Wilson R.M."/>
            <person name="Miner T."/>
            <person name="Farmer C."/>
            <person name="Delehaunty K."/>
            <person name="Cordes M."/>
            <person name="Minx P."/>
            <person name="Tomlinson C."/>
            <person name="Chen J."/>
            <person name="Wollam A."/>
            <person name="Pepin K.H."/>
            <person name="Bhonagiri V."/>
            <person name="Zhang X."/>
            <person name="Suruliraj S."/>
            <person name="Warren W."/>
            <person name="Mitreva M."/>
            <person name="Mardis E.R."/>
            <person name="Wilson R.K."/>
        </authorList>
    </citation>
    <scope>NUCLEOTIDE SEQUENCE [LARGE SCALE GENOMIC DNA]</scope>
    <source>
        <strain evidence="2 3">DSM 1785</strain>
    </source>
</reference>
<gene>
    <name evidence="2" type="ORF">HMPREF0216_02877</name>
</gene>